<dbReference type="Proteomes" id="UP001237642">
    <property type="component" value="Unassembled WGS sequence"/>
</dbReference>
<organism evidence="2 3">
    <name type="scientific">Heracleum sosnowskyi</name>
    <dbReference type="NCBI Taxonomy" id="360622"/>
    <lineage>
        <taxon>Eukaryota</taxon>
        <taxon>Viridiplantae</taxon>
        <taxon>Streptophyta</taxon>
        <taxon>Embryophyta</taxon>
        <taxon>Tracheophyta</taxon>
        <taxon>Spermatophyta</taxon>
        <taxon>Magnoliopsida</taxon>
        <taxon>eudicotyledons</taxon>
        <taxon>Gunneridae</taxon>
        <taxon>Pentapetalae</taxon>
        <taxon>asterids</taxon>
        <taxon>campanulids</taxon>
        <taxon>Apiales</taxon>
        <taxon>Apiaceae</taxon>
        <taxon>Apioideae</taxon>
        <taxon>apioid superclade</taxon>
        <taxon>Tordylieae</taxon>
        <taxon>Tordyliinae</taxon>
        <taxon>Heracleum</taxon>
    </lineage>
</organism>
<evidence type="ECO:0000256" key="1">
    <source>
        <dbReference type="SAM" id="SignalP"/>
    </source>
</evidence>
<dbReference type="EMBL" id="JAUIZM010000006">
    <property type="protein sequence ID" value="KAK1379820.1"/>
    <property type="molecule type" value="Genomic_DNA"/>
</dbReference>
<evidence type="ECO:0000313" key="2">
    <source>
        <dbReference type="EMBL" id="KAK1379820.1"/>
    </source>
</evidence>
<reference evidence="2" key="2">
    <citation type="submission" date="2023-05" db="EMBL/GenBank/DDBJ databases">
        <authorList>
            <person name="Schelkunov M.I."/>
        </authorList>
    </citation>
    <scope>NUCLEOTIDE SEQUENCE</scope>
    <source>
        <strain evidence="2">Hsosn_3</strain>
        <tissue evidence="2">Leaf</tissue>
    </source>
</reference>
<name>A0AAD8I735_9APIA</name>
<accession>A0AAD8I735</accession>
<feature type="chain" id="PRO_5042025263" description="Secreted protein" evidence="1">
    <location>
        <begin position="23"/>
        <end position="117"/>
    </location>
</feature>
<keyword evidence="1" id="KW-0732">Signal</keyword>
<evidence type="ECO:0000313" key="3">
    <source>
        <dbReference type="Proteomes" id="UP001237642"/>
    </source>
</evidence>
<keyword evidence="3" id="KW-1185">Reference proteome</keyword>
<proteinExistence type="predicted"/>
<reference evidence="2" key="1">
    <citation type="submission" date="2023-02" db="EMBL/GenBank/DDBJ databases">
        <title>Genome of toxic invasive species Heracleum sosnowskyi carries increased number of genes despite the absence of recent whole-genome duplications.</title>
        <authorList>
            <person name="Schelkunov M."/>
            <person name="Shtratnikova V."/>
            <person name="Makarenko M."/>
            <person name="Klepikova A."/>
            <person name="Omelchenko D."/>
            <person name="Novikova G."/>
            <person name="Obukhova E."/>
            <person name="Bogdanov V."/>
            <person name="Penin A."/>
            <person name="Logacheva M."/>
        </authorList>
    </citation>
    <scope>NUCLEOTIDE SEQUENCE</scope>
    <source>
        <strain evidence="2">Hsosn_3</strain>
        <tissue evidence="2">Leaf</tissue>
    </source>
</reference>
<comment type="caution">
    <text evidence="2">The sequence shown here is derived from an EMBL/GenBank/DDBJ whole genome shotgun (WGS) entry which is preliminary data.</text>
</comment>
<sequence length="117" mass="13742">MSLKYLHIFLIFRLAFTGFSLALGYPNQRTPSEYMPISPPSYRQPGHKPSPEHQQLFLKPRMPIILRHPETLKKPLVNKHRPSPDVQKILCVVVTTHHLLLARHMVDILRTEYRKQD</sequence>
<feature type="signal peptide" evidence="1">
    <location>
        <begin position="1"/>
        <end position="22"/>
    </location>
</feature>
<evidence type="ECO:0008006" key="4">
    <source>
        <dbReference type="Google" id="ProtNLM"/>
    </source>
</evidence>
<protein>
    <recommendedName>
        <fullName evidence="4">Secreted protein</fullName>
    </recommendedName>
</protein>
<dbReference type="AlphaFoldDB" id="A0AAD8I735"/>
<gene>
    <name evidence="2" type="ORF">POM88_026564</name>
</gene>